<dbReference type="GO" id="GO:0016780">
    <property type="term" value="F:phosphotransferase activity, for other substituted phosphate groups"/>
    <property type="evidence" value="ECO:0007669"/>
    <property type="project" value="TreeGrafter"/>
</dbReference>
<dbReference type="EMBL" id="PDJE01000001">
    <property type="protein sequence ID" value="PFG30669.1"/>
    <property type="molecule type" value="Genomic_DNA"/>
</dbReference>
<evidence type="ECO:0000256" key="2">
    <source>
        <dbReference type="SAM" id="Phobius"/>
    </source>
</evidence>
<evidence type="ECO:0000313" key="4">
    <source>
        <dbReference type="EMBL" id="PFG30669.1"/>
    </source>
</evidence>
<dbReference type="PANTHER" id="PTHR30576:SF8">
    <property type="entry name" value="UNDECAPRENYL-PHOSPHATE GALACTOSE PHOSPHOTRANSFERASE"/>
    <property type="match status" value="1"/>
</dbReference>
<dbReference type="InterPro" id="IPR016181">
    <property type="entry name" value="Acyl_CoA_acyltransferase"/>
</dbReference>
<name>A0A2A9DXM0_9MICO</name>
<dbReference type="InterPro" id="IPR000182">
    <property type="entry name" value="GNAT_dom"/>
</dbReference>
<dbReference type="AlphaFoldDB" id="A0A2A9DXM0"/>
<comment type="caution">
    <text evidence="4">The sequence shown here is derived from an EMBL/GenBank/DDBJ whole genome shotgun (WGS) entry which is preliminary data.</text>
</comment>
<dbReference type="Pfam" id="PF02397">
    <property type="entry name" value="Bac_transf"/>
    <property type="match status" value="1"/>
</dbReference>
<keyword evidence="2" id="KW-0472">Membrane</keyword>
<feature type="transmembrane region" description="Helical" evidence="2">
    <location>
        <begin position="20"/>
        <end position="43"/>
    </location>
</feature>
<feature type="domain" description="N-acetyltransferase" evidence="3">
    <location>
        <begin position="211"/>
        <end position="362"/>
    </location>
</feature>
<dbReference type="SUPFAM" id="SSF55729">
    <property type="entry name" value="Acyl-CoA N-acyltransferases (Nat)"/>
    <property type="match status" value="1"/>
</dbReference>
<dbReference type="GO" id="GO:0016747">
    <property type="term" value="F:acyltransferase activity, transferring groups other than amino-acyl groups"/>
    <property type="evidence" value="ECO:0007669"/>
    <property type="project" value="InterPro"/>
</dbReference>
<dbReference type="Pfam" id="PF00583">
    <property type="entry name" value="Acetyltransf_1"/>
    <property type="match status" value="1"/>
</dbReference>
<organism evidence="4 5">
    <name type="scientific">Paramicrobacterium agarici</name>
    <dbReference type="NCBI Taxonomy" id="630514"/>
    <lineage>
        <taxon>Bacteria</taxon>
        <taxon>Bacillati</taxon>
        <taxon>Actinomycetota</taxon>
        <taxon>Actinomycetes</taxon>
        <taxon>Micrococcales</taxon>
        <taxon>Microbacteriaceae</taxon>
        <taxon>Paramicrobacterium</taxon>
    </lineage>
</organism>
<proteinExistence type="inferred from homology"/>
<dbReference type="Gene3D" id="3.40.630.30">
    <property type="match status" value="1"/>
</dbReference>
<keyword evidence="4" id="KW-0808">Transferase</keyword>
<keyword evidence="2" id="KW-1133">Transmembrane helix</keyword>
<keyword evidence="2" id="KW-0812">Transmembrane</keyword>
<sequence length="368" mass="41563">MRLPRLASYHFGKRVIDVLASGFGLVILSPVFVAVAVSVALILGRPVLFAQVRPGMNARTFTLYKFRTMRNIDPSHGWVTNEQRITRFGHFLRSTSLDELPSLWNILRGEMSLVGPRPLRVSYLPRYSSEQQRRHEVRPGLTGLAQVRGRNAMGWDETLKLDVEYVDRQSVKLDMSILIETVRTVVRRDGITEQGQSTRSEFLGPRSTRRVELVQLSIEHLATRVQWLNDPVVRAGASVSFIADLAAMETWFDSVREDPARYDWVGIHRQDRSLVSMCGLQRVEAGHFTLYIYVDPSRHGQGIGRDTMQLMIARARELGAKRLTLETRVDNAAAIRLYCSLGFEDFGAVAGGSKRRMKLDIESGHGNA</sequence>
<evidence type="ECO:0000313" key="5">
    <source>
        <dbReference type="Proteomes" id="UP000221369"/>
    </source>
</evidence>
<dbReference type="PROSITE" id="PS51186">
    <property type="entry name" value="GNAT"/>
    <property type="match status" value="1"/>
</dbReference>
<evidence type="ECO:0000259" key="3">
    <source>
        <dbReference type="PROSITE" id="PS51186"/>
    </source>
</evidence>
<dbReference type="RefSeq" id="WP_169923421.1">
    <property type="nucleotide sequence ID" value="NZ_PDJE01000001.1"/>
</dbReference>
<dbReference type="InterPro" id="IPR003362">
    <property type="entry name" value="Bact_transf"/>
</dbReference>
<protein>
    <submittedName>
        <fullName evidence="4">Lipopolysaccharide/colanic/teichoic acid biosynthesis glycosyltransferase</fullName>
    </submittedName>
</protein>
<dbReference type="Proteomes" id="UP000221369">
    <property type="component" value="Unassembled WGS sequence"/>
</dbReference>
<evidence type="ECO:0000256" key="1">
    <source>
        <dbReference type="ARBA" id="ARBA00006464"/>
    </source>
</evidence>
<reference evidence="4 5" key="1">
    <citation type="submission" date="2017-10" db="EMBL/GenBank/DDBJ databases">
        <title>Sequencing the genomes of 1000 actinobacteria strains.</title>
        <authorList>
            <person name="Klenk H.-P."/>
        </authorList>
    </citation>
    <scope>NUCLEOTIDE SEQUENCE [LARGE SCALE GENOMIC DNA]</scope>
    <source>
        <strain evidence="4 5">DSM 21798</strain>
    </source>
</reference>
<gene>
    <name evidence="4" type="ORF">ATJ78_1604</name>
</gene>
<keyword evidence="5" id="KW-1185">Reference proteome</keyword>
<comment type="similarity">
    <text evidence="1">Belongs to the bacterial sugar transferase family.</text>
</comment>
<dbReference type="CDD" id="cd04301">
    <property type="entry name" value="NAT_SF"/>
    <property type="match status" value="1"/>
</dbReference>
<dbReference type="PANTHER" id="PTHR30576">
    <property type="entry name" value="COLANIC BIOSYNTHESIS UDP-GLUCOSE LIPID CARRIER TRANSFERASE"/>
    <property type="match status" value="1"/>
</dbReference>
<accession>A0A2A9DXM0</accession>